<keyword evidence="1" id="KW-0812">Transmembrane</keyword>
<dbReference type="Proteomes" id="UP000322214">
    <property type="component" value="Chromosome"/>
</dbReference>
<dbReference type="KEGG" id="mff:MFFC18_33730"/>
<name>A0A5B9PB07_9BACT</name>
<evidence type="ECO:0000313" key="3">
    <source>
        <dbReference type="Proteomes" id="UP000322214"/>
    </source>
</evidence>
<dbReference type="EMBL" id="CP042912">
    <property type="protein sequence ID" value="QEG23474.1"/>
    <property type="molecule type" value="Genomic_DNA"/>
</dbReference>
<protein>
    <submittedName>
        <fullName evidence="2">Uncharacterized protein</fullName>
    </submittedName>
</protein>
<evidence type="ECO:0000256" key="1">
    <source>
        <dbReference type="SAM" id="Phobius"/>
    </source>
</evidence>
<dbReference type="AlphaFoldDB" id="A0A5B9PB07"/>
<feature type="transmembrane region" description="Helical" evidence="1">
    <location>
        <begin position="16"/>
        <end position="33"/>
    </location>
</feature>
<keyword evidence="1" id="KW-1133">Transmembrane helix</keyword>
<proteinExistence type="predicted"/>
<keyword evidence="1" id="KW-0472">Membrane</keyword>
<evidence type="ECO:0000313" key="2">
    <source>
        <dbReference type="EMBL" id="QEG23474.1"/>
    </source>
</evidence>
<accession>A0A5B9PB07</accession>
<reference evidence="2 3" key="1">
    <citation type="submission" date="2019-08" db="EMBL/GenBank/DDBJ databases">
        <title>Deep-cultivation of Planctomycetes and their phenomic and genomic characterization uncovers novel biology.</title>
        <authorList>
            <person name="Wiegand S."/>
            <person name="Jogler M."/>
            <person name="Boedeker C."/>
            <person name="Pinto D."/>
            <person name="Vollmers J."/>
            <person name="Rivas-Marin E."/>
            <person name="Kohn T."/>
            <person name="Peeters S.H."/>
            <person name="Heuer A."/>
            <person name="Rast P."/>
            <person name="Oberbeckmann S."/>
            <person name="Bunk B."/>
            <person name="Jeske O."/>
            <person name="Meyerdierks A."/>
            <person name="Storesund J.E."/>
            <person name="Kallscheuer N."/>
            <person name="Luecker S."/>
            <person name="Lage O.M."/>
            <person name="Pohl T."/>
            <person name="Merkel B.J."/>
            <person name="Hornburger P."/>
            <person name="Mueller R.-W."/>
            <person name="Bruemmer F."/>
            <person name="Labrenz M."/>
            <person name="Spormann A.M."/>
            <person name="Op den Camp H."/>
            <person name="Overmann J."/>
            <person name="Amann R."/>
            <person name="Jetten M.S.M."/>
            <person name="Mascher T."/>
            <person name="Medema M.H."/>
            <person name="Devos D.P."/>
            <person name="Kaster A.-K."/>
            <person name="Ovreas L."/>
            <person name="Rohde M."/>
            <person name="Galperin M.Y."/>
            <person name="Jogler C."/>
        </authorList>
    </citation>
    <scope>NUCLEOTIDE SEQUENCE [LARGE SCALE GENOMIC DNA]</scope>
    <source>
        <strain evidence="2 3">FC18</strain>
    </source>
</reference>
<organism evidence="2 3">
    <name type="scientific">Mariniblastus fucicola</name>
    <dbReference type="NCBI Taxonomy" id="980251"/>
    <lineage>
        <taxon>Bacteria</taxon>
        <taxon>Pseudomonadati</taxon>
        <taxon>Planctomycetota</taxon>
        <taxon>Planctomycetia</taxon>
        <taxon>Pirellulales</taxon>
        <taxon>Pirellulaceae</taxon>
        <taxon>Mariniblastus</taxon>
    </lineage>
</organism>
<sequence length="34" mass="3864">MKNIQSSKSYDVQRPYLILFCATMLGVLTSTLIQ</sequence>
<gene>
    <name evidence="2" type="ORF">MFFC18_33730</name>
</gene>
<keyword evidence="3" id="KW-1185">Reference proteome</keyword>